<feature type="transmembrane region" description="Helical" evidence="5">
    <location>
        <begin position="21"/>
        <end position="43"/>
    </location>
</feature>
<feature type="domain" description="Amino acid permease/ SLC12A" evidence="6">
    <location>
        <begin position="21"/>
        <end position="409"/>
    </location>
</feature>
<feature type="transmembrane region" description="Helical" evidence="5">
    <location>
        <begin position="125"/>
        <end position="145"/>
    </location>
</feature>
<feature type="transmembrane region" description="Helical" evidence="5">
    <location>
        <begin position="91"/>
        <end position="113"/>
    </location>
</feature>
<dbReference type="PANTHER" id="PTHR42770:SF16">
    <property type="entry name" value="AMINO ACID PERMEASE"/>
    <property type="match status" value="1"/>
</dbReference>
<evidence type="ECO:0000259" key="6">
    <source>
        <dbReference type="Pfam" id="PF00324"/>
    </source>
</evidence>
<feature type="transmembrane region" description="Helical" evidence="5">
    <location>
        <begin position="362"/>
        <end position="383"/>
    </location>
</feature>
<evidence type="ECO:0000313" key="7">
    <source>
        <dbReference type="EMBL" id="QYD71436.1"/>
    </source>
</evidence>
<reference evidence="7 8" key="1">
    <citation type="submission" date="2021-07" db="EMBL/GenBank/DDBJ databases">
        <title>Paraburkholderia edwinii protects Aspergillus sp. from phenazines by acting as a toxin sponge.</title>
        <authorList>
            <person name="Dahlstrom K.M."/>
            <person name="Newman D.K."/>
        </authorList>
    </citation>
    <scope>NUCLEOTIDE SEQUENCE [LARGE SCALE GENOMIC DNA]</scope>
    <source>
        <strain evidence="7 8">Pe01</strain>
    </source>
</reference>
<keyword evidence="8" id="KW-1185">Reference proteome</keyword>
<evidence type="ECO:0000256" key="2">
    <source>
        <dbReference type="ARBA" id="ARBA00022692"/>
    </source>
</evidence>
<dbReference type="EMBL" id="CP080096">
    <property type="protein sequence ID" value="QYD71436.1"/>
    <property type="molecule type" value="Genomic_DNA"/>
</dbReference>
<feature type="transmembrane region" description="Helical" evidence="5">
    <location>
        <begin position="233"/>
        <end position="256"/>
    </location>
</feature>
<evidence type="ECO:0000256" key="3">
    <source>
        <dbReference type="ARBA" id="ARBA00022989"/>
    </source>
</evidence>
<feature type="transmembrane region" description="Helical" evidence="5">
    <location>
        <begin position="157"/>
        <end position="180"/>
    </location>
</feature>
<dbReference type="PANTHER" id="PTHR42770">
    <property type="entry name" value="AMINO ACID TRANSPORTER-RELATED"/>
    <property type="match status" value="1"/>
</dbReference>
<feature type="transmembrane region" description="Helical" evidence="5">
    <location>
        <begin position="390"/>
        <end position="410"/>
    </location>
</feature>
<protein>
    <submittedName>
        <fullName evidence="7">APC family permease</fullName>
    </submittedName>
</protein>
<dbReference type="InterPro" id="IPR050367">
    <property type="entry name" value="APC_superfamily"/>
</dbReference>
<sequence>MSSRSLQNAQELKRVLSFADLVVYGVAFMIPVAPFAIFGYVYAASSGMVVLAYLVGMAAMLLTAFSYKFLSADFPLAGSVYAYATRGIGEVIGFVAGWMLILDYLLVPALTYVAGATALHDFVPAVSRTIWVLVFLAIGTGTNYLGAQATSNMSRLFIIAQLIVLALFCVAGFNALYHGAGAGRLTLAPLFKPEVVDLRFVFSAVSICALSFLGFDAISTLAEEVRGDRKALVGRATITALVLAGAIFVVQTWIAADLAQGMTFTSADTAFYEVARRAGGQPLALLADCTTAIVFGVSCSIVSQTAIARLLFSMARDRKLPRFFADLHPRYGSPHKSLLVVAVVSLAIAIGFLDHLDTLAEFVNFGALTGFVILHATVVVHFFRRKRSHAFVRHLVVPICGAAILLYVLYSMSAHTWLLGAIWLCIGVAYYRLLKSRNGVNARLDV</sequence>
<dbReference type="Pfam" id="PF00324">
    <property type="entry name" value="AA_permease"/>
    <property type="match status" value="1"/>
</dbReference>
<accession>A0ABX8UR05</accession>
<evidence type="ECO:0000256" key="4">
    <source>
        <dbReference type="ARBA" id="ARBA00023136"/>
    </source>
</evidence>
<gene>
    <name evidence="7" type="ORF">KZJ38_30950</name>
</gene>
<keyword evidence="4 5" id="KW-0472">Membrane</keyword>
<evidence type="ECO:0000256" key="1">
    <source>
        <dbReference type="ARBA" id="ARBA00004141"/>
    </source>
</evidence>
<proteinExistence type="predicted"/>
<dbReference type="Gene3D" id="1.20.1740.10">
    <property type="entry name" value="Amino acid/polyamine transporter I"/>
    <property type="match status" value="1"/>
</dbReference>
<dbReference type="PIRSF" id="PIRSF006060">
    <property type="entry name" value="AA_transporter"/>
    <property type="match status" value="1"/>
</dbReference>
<keyword evidence="3 5" id="KW-1133">Transmembrane helix</keyword>
<organism evidence="7 8">
    <name type="scientific">Paraburkholderia edwinii</name>
    <dbReference type="NCBI Taxonomy" id="2861782"/>
    <lineage>
        <taxon>Bacteria</taxon>
        <taxon>Pseudomonadati</taxon>
        <taxon>Pseudomonadota</taxon>
        <taxon>Betaproteobacteria</taxon>
        <taxon>Burkholderiales</taxon>
        <taxon>Burkholderiaceae</taxon>
        <taxon>Paraburkholderia</taxon>
    </lineage>
</organism>
<feature type="transmembrane region" description="Helical" evidence="5">
    <location>
        <begin position="49"/>
        <end position="70"/>
    </location>
</feature>
<feature type="transmembrane region" description="Helical" evidence="5">
    <location>
        <begin position="200"/>
        <end position="221"/>
    </location>
</feature>
<keyword evidence="2 5" id="KW-0812">Transmembrane</keyword>
<feature type="transmembrane region" description="Helical" evidence="5">
    <location>
        <begin position="416"/>
        <end position="434"/>
    </location>
</feature>
<dbReference type="InterPro" id="IPR004841">
    <property type="entry name" value="AA-permease/SLC12A_dom"/>
</dbReference>
<feature type="transmembrane region" description="Helical" evidence="5">
    <location>
        <begin position="292"/>
        <end position="312"/>
    </location>
</feature>
<comment type="subcellular location">
    <subcellularLocation>
        <location evidence="1">Membrane</location>
        <topology evidence="1">Multi-pass membrane protein</topology>
    </subcellularLocation>
</comment>
<dbReference type="RefSeq" id="WP_219800866.1">
    <property type="nucleotide sequence ID" value="NZ_CP080096.1"/>
</dbReference>
<name>A0ABX8UR05_9BURK</name>
<dbReference type="Proteomes" id="UP000826462">
    <property type="component" value="Chromosome 2"/>
</dbReference>
<evidence type="ECO:0000313" key="8">
    <source>
        <dbReference type="Proteomes" id="UP000826462"/>
    </source>
</evidence>
<evidence type="ECO:0000256" key="5">
    <source>
        <dbReference type="SAM" id="Phobius"/>
    </source>
</evidence>
<feature type="transmembrane region" description="Helical" evidence="5">
    <location>
        <begin position="338"/>
        <end position="356"/>
    </location>
</feature>